<dbReference type="PANTHER" id="PTHR43792">
    <property type="entry name" value="GNAT FAMILY, PUTATIVE (AFU_ORTHOLOGUE AFUA_3G00765)-RELATED-RELATED"/>
    <property type="match status" value="1"/>
</dbReference>
<dbReference type="SUPFAM" id="SSF55729">
    <property type="entry name" value="Acyl-CoA N-acyltransferases (Nat)"/>
    <property type="match status" value="1"/>
</dbReference>
<dbReference type="GO" id="GO:0016747">
    <property type="term" value="F:acyltransferase activity, transferring groups other than amino-acyl groups"/>
    <property type="evidence" value="ECO:0007669"/>
    <property type="project" value="InterPro"/>
</dbReference>
<dbReference type="PROSITE" id="PS51186">
    <property type="entry name" value="GNAT"/>
    <property type="match status" value="1"/>
</dbReference>
<evidence type="ECO:0000256" key="1">
    <source>
        <dbReference type="SAM" id="MobiDB-lite"/>
    </source>
</evidence>
<accession>A0A3E0VYW4</accession>
<dbReference type="Proteomes" id="UP000256541">
    <property type="component" value="Unassembled WGS sequence"/>
</dbReference>
<feature type="region of interest" description="Disordered" evidence="1">
    <location>
        <begin position="1"/>
        <end position="23"/>
    </location>
</feature>
<dbReference type="EMBL" id="NBXB01000028">
    <property type="protein sequence ID" value="RFA14528.1"/>
    <property type="molecule type" value="Genomic_DNA"/>
</dbReference>
<evidence type="ECO:0000313" key="4">
    <source>
        <dbReference type="Proteomes" id="UP000256541"/>
    </source>
</evidence>
<evidence type="ECO:0000313" key="3">
    <source>
        <dbReference type="EMBL" id="RFA14528.1"/>
    </source>
</evidence>
<dbReference type="PANTHER" id="PTHR43792:SF1">
    <property type="entry name" value="N-ACETYLTRANSFERASE DOMAIN-CONTAINING PROTEIN"/>
    <property type="match status" value="1"/>
</dbReference>
<dbReference type="InterPro" id="IPR000182">
    <property type="entry name" value="GNAT_dom"/>
</dbReference>
<organism evidence="3 4">
    <name type="scientific">Subtercola boreus</name>
    <dbReference type="NCBI Taxonomy" id="120213"/>
    <lineage>
        <taxon>Bacteria</taxon>
        <taxon>Bacillati</taxon>
        <taxon>Actinomycetota</taxon>
        <taxon>Actinomycetes</taxon>
        <taxon>Micrococcales</taxon>
        <taxon>Microbacteriaceae</taxon>
        <taxon>Subtercola</taxon>
    </lineage>
</organism>
<reference evidence="3 4" key="1">
    <citation type="submission" date="2017-04" db="EMBL/GenBank/DDBJ databases">
        <title>Comparative genome analysis of Subtercola boreus.</title>
        <authorList>
            <person name="Cho Y.-J."/>
            <person name="Cho A."/>
            <person name="Kim O.-S."/>
            <person name="Lee J.-I."/>
        </authorList>
    </citation>
    <scope>NUCLEOTIDE SEQUENCE [LARGE SCALE GENOMIC DNA]</scope>
    <source>
        <strain evidence="3 4">P27479</strain>
    </source>
</reference>
<dbReference type="Pfam" id="PF13302">
    <property type="entry name" value="Acetyltransf_3"/>
    <property type="match status" value="1"/>
</dbReference>
<gene>
    <name evidence="3" type="ORF">B7R22_09580</name>
</gene>
<dbReference type="InterPro" id="IPR016181">
    <property type="entry name" value="Acyl_CoA_acyltransferase"/>
</dbReference>
<dbReference type="Gene3D" id="3.40.630.30">
    <property type="match status" value="1"/>
</dbReference>
<dbReference type="AlphaFoldDB" id="A0A3E0VYW4"/>
<dbReference type="InterPro" id="IPR051531">
    <property type="entry name" value="N-acetyltransferase"/>
</dbReference>
<sequence>MSGSGAPPASVTPNGLGDAPSYELRIPSPADAEAWFELFDDPDIMRYIGDGRVQPREWYQAFAARQRVLEAETGLCLFALVRRGPNHDMVAGFVGLQPWTQQWGPTGRIEMGWRLGLAHQGAGLATAAARECLARAAASGIHDPIAMIDVQNRASVAVAQKLGMVVLDEVDAPSGARVAVFGFRSRAEV</sequence>
<comment type="caution">
    <text evidence="3">The sequence shown here is derived from an EMBL/GenBank/DDBJ whole genome shotgun (WGS) entry which is preliminary data.</text>
</comment>
<proteinExistence type="predicted"/>
<evidence type="ECO:0000259" key="2">
    <source>
        <dbReference type="PROSITE" id="PS51186"/>
    </source>
</evidence>
<dbReference type="OrthoDB" id="3533156at2"/>
<feature type="domain" description="N-acetyltransferase" evidence="2">
    <location>
        <begin position="22"/>
        <end position="189"/>
    </location>
</feature>
<name>A0A3E0VYW4_9MICO</name>
<protein>
    <recommendedName>
        <fullName evidence="2">N-acetyltransferase domain-containing protein</fullName>
    </recommendedName>
</protein>